<feature type="active site" evidence="4">
    <location>
        <position position="18"/>
    </location>
</feature>
<sequence>MPARQLLITGLVQGVFFRAEAKKKADALKLTGWVRNNDDGSLEMHIEGMPAALQQFEQWCQRGTQAARVEEVQAKDVPEDYGKTFVIQM</sequence>
<dbReference type="InterPro" id="IPR036046">
    <property type="entry name" value="Acylphosphatase-like_dom_sf"/>
</dbReference>
<evidence type="ECO:0000259" key="6">
    <source>
        <dbReference type="PROSITE" id="PS51160"/>
    </source>
</evidence>
<dbReference type="PROSITE" id="PS51160">
    <property type="entry name" value="ACYLPHOSPHATASE_3"/>
    <property type="match status" value="1"/>
</dbReference>
<feature type="active site" evidence="4">
    <location>
        <position position="36"/>
    </location>
</feature>
<dbReference type="PROSITE" id="PS00150">
    <property type="entry name" value="ACYLPHOSPHATASE_1"/>
    <property type="match status" value="1"/>
</dbReference>
<dbReference type="Gene3D" id="3.30.70.100">
    <property type="match status" value="1"/>
</dbReference>
<dbReference type="EMBL" id="CP013065">
    <property type="protein sequence ID" value="ALM13185.1"/>
    <property type="molecule type" value="Genomic_DNA"/>
</dbReference>
<name>A0A0S1SHV3_9BACT</name>
<dbReference type="Proteomes" id="UP000069135">
    <property type="component" value="Chromosome"/>
</dbReference>
<comment type="catalytic activity">
    <reaction evidence="3 4">
        <text>an acyl phosphate + H2O = a carboxylate + phosphate + H(+)</text>
        <dbReference type="Rhea" id="RHEA:14965"/>
        <dbReference type="ChEBI" id="CHEBI:15377"/>
        <dbReference type="ChEBI" id="CHEBI:15378"/>
        <dbReference type="ChEBI" id="CHEBI:29067"/>
        <dbReference type="ChEBI" id="CHEBI:43474"/>
        <dbReference type="ChEBI" id="CHEBI:59918"/>
        <dbReference type="EC" id="3.6.1.7"/>
    </reaction>
</comment>
<organism evidence="7 8">
    <name type="scientific">Candidatus Peribacter riflensis</name>
    <dbReference type="NCBI Taxonomy" id="1735162"/>
    <lineage>
        <taxon>Bacteria</taxon>
        <taxon>Candidatus Peregrinibacteriota</taxon>
        <taxon>Candidatus Peribacteria</taxon>
        <taxon>Candidatus Peribacterales</taxon>
        <taxon>Candidatus Peribacteraceae</taxon>
        <taxon>Candidatus Peribacter</taxon>
    </lineage>
</organism>
<dbReference type="GO" id="GO:0003998">
    <property type="term" value="F:acylphosphatase activity"/>
    <property type="evidence" value="ECO:0007669"/>
    <property type="project" value="UniProtKB-EC"/>
</dbReference>
<protein>
    <recommendedName>
        <fullName evidence="2 4">acylphosphatase</fullName>
        <ecNumber evidence="2 4">3.6.1.7</ecNumber>
    </recommendedName>
</protein>
<dbReference type="PANTHER" id="PTHR47268">
    <property type="entry name" value="ACYLPHOSPHATASE"/>
    <property type="match status" value="1"/>
</dbReference>
<reference evidence="8" key="1">
    <citation type="submission" date="2015-10" db="EMBL/GenBank/DDBJ databases">
        <title>Analysis of five complete genome sequences for members of the class Peribacteria in the recently recognized Peregrinibacteria bacterial phylum.</title>
        <authorList>
            <person name="Anantharaman K."/>
            <person name="Brown C.T."/>
            <person name="Burstein D."/>
            <person name="Castelle C.J."/>
            <person name="Probst A.J."/>
            <person name="Thomas B.C."/>
            <person name="Williams K.H."/>
            <person name="Banfield J.F."/>
        </authorList>
    </citation>
    <scope>NUCLEOTIDE SEQUENCE [LARGE SCALE GENOMIC DNA]</scope>
</reference>
<evidence type="ECO:0000313" key="7">
    <source>
        <dbReference type="EMBL" id="ALM13185.1"/>
    </source>
</evidence>
<comment type="similarity">
    <text evidence="1 5">Belongs to the acylphosphatase family.</text>
</comment>
<evidence type="ECO:0000256" key="5">
    <source>
        <dbReference type="RuleBase" id="RU004168"/>
    </source>
</evidence>
<dbReference type="Pfam" id="PF00708">
    <property type="entry name" value="Acylphosphatase"/>
    <property type="match status" value="1"/>
</dbReference>
<evidence type="ECO:0000256" key="3">
    <source>
        <dbReference type="ARBA" id="ARBA00047645"/>
    </source>
</evidence>
<evidence type="ECO:0000256" key="1">
    <source>
        <dbReference type="ARBA" id="ARBA00005614"/>
    </source>
</evidence>
<dbReference type="InterPro" id="IPR001792">
    <property type="entry name" value="Acylphosphatase-like_dom"/>
</dbReference>
<accession>A0A0S1SMJ9</accession>
<evidence type="ECO:0000256" key="2">
    <source>
        <dbReference type="ARBA" id="ARBA00012150"/>
    </source>
</evidence>
<accession>A0A0S1SY34</accession>
<dbReference type="AlphaFoldDB" id="A0A0S1SHV3"/>
<dbReference type="SUPFAM" id="SSF54975">
    <property type="entry name" value="Acylphosphatase/BLUF domain-like"/>
    <property type="match status" value="1"/>
</dbReference>
<accession>A0A0S1SHG3</accession>
<gene>
    <name evidence="7" type="ORF">PeribacterD1_0495</name>
</gene>
<dbReference type="InterPro" id="IPR017968">
    <property type="entry name" value="Acylphosphatase_CS"/>
</dbReference>
<dbReference type="InterPro" id="IPR020456">
    <property type="entry name" value="Acylphosphatase"/>
</dbReference>
<reference evidence="7 8" key="2">
    <citation type="journal article" date="2016" name="PeerJ">
        <title>Analysis of five complete genome sequences for members of the class Peribacteria in the recently recognized Peregrinibacteria bacterial phylum.</title>
        <authorList>
            <person name="Anantharaman K."/>
            <person name="Brown C.T."/>
            <person name="Burstein D."/>
            <person name="Castelle C.J."/>
            <person name="Probst A.J."/>
            <person name="Thomas B.C."/>
            <person name="Williams K.H."/>
            <person name="Banfield J.F."/>
        </authorList>
    </citation>
    <scope>NUCLEOTIDE SEQUENCE [LARGE SCALE GENOMIC DNA]</scope>
    <source>
        <strain evidence="7">RIFOXYD1_FULL_PER-ii_59_16</strain>
    </source>
</reference>
<feature type="domain" description="Acylphosphatase-like" evidence="6">
    <location>
        <begin position="3"/>
        <end position="89"/>
    </location>
</feature>
<accession>A0A0S1SRL7</accession>
<dbReference type="KEGG" id="prf:PeribacterA2_0495"/>
<dbReference type="STRING" id="1735162.PeribacterB2_0494"/>
<evidence type="ECO:0000313" key="8">
    <source>
        <dbReference type="Proteomes" id="UP000069135"/>
    </source>
</evidence>
<keyword evidence="4" id="KW-0378">Hydrolase</keyword>
<dbReference type="PANTHER" id="PTHR47268:SF4">
    <property type="entry name" value="ACYLPHOSPHATASE"/>
    <property type="match status" value="1"/>
</dbReference>
<evidence type="ECO:0000256" key="4">
    <source>
        <dbReference type="PROSITE-ProRule" id="PRU00520"/>
    </source>
</evidence>
<accession>A0A0S1SHV3</accession>
<proteinExistence type="inferred from homology"/>
<dbReference type="EC" id="3.6.1.7" evidence="2 4"/>